<name>A0A164VWV6_9AGAM</name>
<dbReference type="EMBL" id="KV419404">
    <property type="protein sequence ID" value="KZS94542.1"/>
    <property type="molecule type" value="Genomic_DNA"/>
</dbReference>
<feature type="non-terminal residue" evidence="1">
    <location>
        <position position="141"/>
    </location>
</feature>
<gene>
    <name evidence="1" type="ORF">SISNIDRAFT_453473</name>
</gene>
<evidence type="ECO:0000313" key="1">
    <source>
        <dbReference type="EMBL" id="KZS94542.1"/>
    </source>
</evidence>
<reference evidence="1 2" key="1">
    <citation type="journal article" date="2016" name="Mol. Biol. Evol.">
        <title>Comparative Genomics of Early-Diverging Mushroom-Forming Fungi Provides Insights into the Origins of Lignocellulose Decay Capabilities.</title>
        <authorList>
            <person name="Nagy L.G."/>
            <person name="Riley R."/>
            <person name="Tritt A."/>
            <person name="Adam C."/>
            <person name="Daum C."/>
            <person name="Floudas D."/>
            <person name="Sun H."/>
            <person name="Yadav J.S."/>
            <person name="Pangilinan J."/>
            <person name="Larsson K.H."/>
            <person name="Matsuura K."/>
            <person name="Barry K."/>
            <person name="Labutti K."/>
            <person name="Kuo R."/>
            <person name="Ohm R.A."/>
            <person name="Bhattacharya S.S."/>
            <person name="Shirouzu T."/>
            <person name="Yoshinaga Y."/>
            <person name="Martin F.M."/>
            <person name="Grigoriev I.V."/>
            <person name="Hibbett D.S."/>
        </authorList>
    </citation>
    <scope>NUCLEOTIDE SEQUENCE [LARGE SCALE GENOMIC DNA]</scope>
    <source>
        <strain evidence="1 2">HHB9708</strain>
    </source>
</reference>
<proteinExistence type="predicted"/>
<keyword evidence="2" id="KW-1185">Reference proteome</keyword>
<dbReference type="AlphaFoldDB" id="A0A164VWV6"/>
<protein>
    <submittedName>
        <fullName evidence="1">Uncharacterized protein</fullName>
    </submittedName>
</protein>
<dbReference type="Proteomes" id="UP000076722">
    <property type="component" value="Unassembled WGS sequence"/>
</dbReference>
<evidence type="ECO:0000313" key="2">
    <source>
        <dbReference type="Proteomes" id="UP000076722"/>
    </source>
</evidence>
<accession>A0A164VWV6</accession>
<sequence length="141" mass="16687">MESRPYNKPALIRTPSFASTVLKIYIKHHNLLLAALFFWAIDTDPRGREDRIVFLTEYMNPIFLEIEESVCFSQAPYADAWVLMTRRYISESTIRYREEMDEAAWQDFVEQIDILWGFVPKKADRIRLLLGAAEHKKLCER</sequence>
<organism evidence="1 2">
    <name type="scientific">Sistotremastrum niveocremeum HHB9708</name>
    <dbReference type="NCBI Taxonomy" id="1314777"/>
    <lineage>
        <taxon>Eukaryota</taxon>
        <taxon>Fungi</taxon>
        <taxon>Dikarya</taxon>
        <taxon>Basidiomycota</taxon>
        <taxon>Agaricomycotina</taxon>
        <taxon>Agaricomycetes</taxon>
        <taxon>Sistotremastrales</taxon>
        <taxon>Sistotremastraceae</taxon>
        <taxon>Sertulicium</taxon>
        <taxon>Sertulicium niveocremeum</taxon>
    </lineage>
</organism>